<feature type="transmembrane region" description="Helical" evidence="6">
    <location>
        <begin position="608"/>
        <end position="629"/>
    </location>
</feature>
<dbReference type="GO" id="GO:0005789">
    <property type="term" value="C:endoplasmic reticulum membrane"/>
    <property type="evidence" value="ECO:0007669"/>
    <property type="project" value="UniProtKB-ARBA"/>
</dbReference>
<gene>
    <name evidence="8" type="ORF">Ciccas_009866</name>
</gene>
<keyword evidence="4 6" id="KW-0472">Membrane</keyword>
<protein>
    <recommendedName>
        <fullName evidence="7">VASt domain-containing protein</fullName>
    </recommendedName>
</protein>
<dbReference type="Pfam" id="PF02893">
    <property type="entry name" value="GRAM"/>
    <property type="match status" value="1"/>
</dbReference>
<organism evidence="8 9">
    <name type="scientific">Cichlidogyrus casuarinus</name>
    <dbReference type="NCBI Taxonomy" id="1844966"/>
    <lineage>
        <taxon>Eukaryota</taxon>
        <taxon>Metazoa</taxon>
        <taxon>Spiralia</taxon>
        <taxon>Lophotrochozoa</taxon>
        <taxon>Platyhelminthes</taxon>
        <taxon>Monogenea</taxon>
        <taxon>Monopisthocotylea</taxon>
        <taxon>Dactylogyridea</taxon>
        <taxon>Ancyrocephalidae</taxon>
        <taxon>Cichlidogyrus</taxon>
    </lineage>
</organism>
<evidence type="ECO:0000259" key="7">
    <source>
        <dbReference type="PROSITE" id="PS51778"/>
    </source>
</evidence>
<dbReference type="CDD" id="cd13220">
    <property type="entry name" value="PH-GRAM_GRAMDC"/>
    <property type="match status" value="1"/>
</dbReference>
<dbReference type="Pfam" id="PF16016">
    <property type="entry name" value="VASt"/>
    <property type="match status" value="1"/>
</dbReference>
<dbReference type="PROSITE" id="PS51778">
    <property type="entry name" value="VAST"/>
    <property type="match status" value="1"/>
</dbReference>
<feature type="compositionally biased region" description="Polar residues" evidence="5">
    <location>
        <begin position="300"/>
        <end position="311"/>
    </location>
</feature>
<evidence type="ECO:0000313" key="9">
    <source>
        <dbReference type="Proteomes" id="UP001626550"/>
    </source>
</evidence>
<keyword evidence="3 6" id="KW-1133">Transmembrane helix</keyword>
<comment type="subcellular location">
    <subcellularLocation>
        <location evidence="1">Membrane</location>
        <topology evidence="1">Single-pass membrane protein</topology>
    </subcellularLocation>
</comment>
<dbReference type="PANTHER" id="PTHR23319:SF4">
    <property type="entry name" value="GRAM DOMAIN CONTAINING 1B, ISOFORM E"/>
    <property type="match status" value="1"/>
</dbReference>
<keyword evidence="2 6" id="KW-0812">Transmembrane</keyword>
<evidence type="ECO:0000256" key="6">
    <source>
        <dbReference type="SAM" id="Phobius"/>
    </source>
</evidence>
<feature type="region of interest" description="Disordered" evidence="5">
    <location>
        <begin position="300"/>
        <end position="347"/>
    </location>
</feature>
<evidence type="ECO:0000256" key="4">
    <source>
        <dbReference type="ARBA" id="ARBA00023136"/>
    </source>
</evidence>
<comment type="caution">
    <text evidence="8">The sequence shown here is derived from an EMBL/GenBank/DDBJ whole genome shotgun (WGS) entry which is preliminary data.</text>
</comment>
<evidence type="ECO:0000256" key="2">
    <source>
        <dbReference type="ARBA" id="ARBA00022692"/>
    </source>
</evidence>
<evidence type="ECO:0000313" key="8">
    <source>
        <dbReference type="EMBL" id="KAL3311551.1"/>
    </source>
</evidence>
<dbReference type="InterPro" id="IPR004182">
    <property type="entry name" value="GRAM"/>
</dbReference>
<evidence type="ECO:0000256" key="5">
    <source>
        <dbReference type="SAM" id="MobiDB-lite"/>
    </source>
</evidence>
<dbReference type="InterPro" id="IPR011993">
    <property type="entry name" value="PH-like_dom_sf"/>
</dbReference>
<feature type="compositionally biased region" description="Basic residues" evidence="5">
    <location>
        <begin position="312"/>
        <end position="327"/>
    </location>
</feature>
<accession>A0ABD2PVS6</accession>
<dbReference type="InterPro" id="IPR031968">
    <property type="entry name" value="VASt"/>
</dbReference>
<proteinExistence type="predicted"/>
<dbReference type="EMBL" id="JBJKFK010002150">
    <property type="protein sequence ID" value="KAL3311551.1"/>
    <property type="molecule type" value="Genomic_DNA"/>
</dbReference>
<dbReference type="AlphaFoldDB" id="A0ABD2PVS6"/>
<feature type="domain" description="VASt" evidence="7">
    <location>
        <begin position="367"/>
        <end position="545"/>
    </location>
</feature>
<dbReference type="Proteomes" id="UP001626550">
    <property type="component" value="Unassembled WGS sequence"/>
</dbReference>
<dbReference type="SMART" id="SM00568">
    <property type="entry name" value="GRAM"/>
    <property type="match status" value="1"/>
</dbReference>
<dbReference type="PANTHER" id="PTHR23319">
    <property type="entry name" value="GRAM DOMAIN CONTAINING 1B, ISOFORM E"/>
    <property type="match status" value="1"/>
</dbReference>
<reference evidence="8 9" key="1">
    <citation type="submission" date="2024-11" db="EMBL/GenBank/DDBJ databases">
        <title>Adaptive evolution of stress response genes in parasites aligns with host niche diversity.</title>
        <authorList>
            <person name="Hahn C."/>
            <person name="Resl P."/>
        </authorList>
    </citation>
    <scope>NUCLEOTIDE SEQUENCE [LARGE SCALE GENOMIC DNA]</scope>
    <source>
        <strain evidence="8">EGGRZ-B1_66</strain>
        <tissue evidence="8">Body</tissue>
    </source>
</reference>
<keyword evidence="9" id="KW-1185">Reference proteome</keyword>
<dbReference type="InterPro" id="IPR051482">
    <property type="entry name" value="Cholesterol_transport"/>
</dbReference>
<name>A0ABD2PVS6_9PLAT</name>
<evidence type="ECO:0000256" key="1">
    <source>
        <dbReference type="ARBA" id="ARBA00004167"/>
    </source>
</evidence>
<dbReference type="Gene3D" id="2.30.29.30">
    <property type="entry name" value="Pleckstrin-homology domain (PH domain)/Phosphotyrosine-binding domain (PTB)"/>
    <property type="match status" value="1"/>
</dbReference>
<evidence type="ECO:0000256" key="3">
    <source>
        <dbReference type="ARBA" id="ARBA00022989"/>
    </source>
</evidence>
<sequence>MSDELKALHEGEAEAHSEEWSSWMRNHSIAGEEEVQSLLLLHHRSSRRSKINLAPSYQTKLIQFQRAFKDTAVDTDRLLVDYSCALMNNGLLTQGRMYITEDWICFYSKVIYPTKLMLHVPKIVSITKEKTAKLIPNAIQFVYATDESETRYFFTSFAAREKTFAILEKIWDNGQNHQNMSMDELVRQVRELYGDDSVDALLDATQEVNQGSVKSAPLASSSPTNSQVLNNKSEDAADDAYVPRNSSWLLQDIQEISVIPGGSASPISASAGSRRKRQQDYLGNLSDGLVHAKGANLTATSNELNPASNSSMKHRKPSSVPGKRGKKKDKDKDSITPAEESDTETSLSEEIALLQQFPSFVCEHDHEGKLFLDTEVPLAIDALFKCIFTDCQFSREFLDVRGTTEMTAEPWTCMPWNMKDQGADASRKMRYVVALKQKVGPRSCLTIEMQTVVNALSIARRRYVIDARINNENVPLCTSFHVECRYCLLSLNKHTTRLRIHSNLVYDEKVFFGVKNIIESTARTNAADSFNDLNDLLRQKCFRMSRTDQLSGGTLVKPFSPSGDDLKQSTLRTKLPSLSRTPSARLAGHDTVTTQSKIFQIPRTDRDWLIIIAICVLLCLCLCLSMLYSRFRQLEDMAKQFSEPMSSTCPVLQDVDQQTLQLSMELRKMQQTVTVLSDIVQEISNALASLDSRLGQISETYSLGRNKEAV</sequence>
<dbReference type="GO" id="GO:0044232">
    <property type="term" value="C:organelle membrane contact site"/>
    <property type="evidence" value="ECO:0007669"/>
    <property type="project" value="UniProtKB-ARBA"/>
</dbReference>